<evidence type="ECO:0000256" key="1">
    <source>
        <dbReference type="SAM" id="MobiDB-lite"/>
    </source>
</evidence>
<name>A0A4C1UH85_EUMVA</name>
<reference evidence="2 3" key="1">
    <citation type="journal article" date="2019" name="Commun. Biol.">
        <title>The bagworm genome reveals a unique fibroin gene that provides high tensile strength.</title>
        <authorList>
            <person name="Kono N."/>
            <person name="Nakamura H."/>
            <person name="Ohtoshi R."/>
            <person name="Tomita M."/>
            <person name="Numata K."/>
            <person name="Arakawa K."/>
        </authorList>
    </citation>
    <scope>NUCLEOTIDE SEQUENCE [LARGE SCALE GENOMIC DNA]</scope>
</reference>
<dbReference type="AlphaFoldDB" id="A0A4C1UH85"/>
<feature type="compositionally biased region" description="Low complexity" evidence="1">
    <location>
        <begin position="7"/>
        <end position="17"/>
    </location>
</feature>
<feature type="region of interest" description="Disordered" evidence="1">
    <location>
        <begin position="1"/>
        <end position="28"/>
    </location>
</feature>
<dbReference type="EMBL" id="BGZK01000172">
    <property type="protein sequence ID" value="GBP25765.1"/>
    <property type="molecule type" value="Genomic_DNA"/>
</dbReference>
<keyword evidence="3" id="KW-1185">Reference proteome</keyword>
<gene>
    <name evidence="2" type="ORF">EVAR_94782_1</name>
</gene>
<accession>A0A4C1UH85</accession>
<organism evidence="2 3">
    <name type="scientific">Eumeta variegata</name>
    <name type="common">Bagworm moth</name>
    <name type="synonym">Eumeta japonica</name>
    <dbReference type="NCBI Taxonomy" id="151549"/>
    <lineage>
        <taxon>Eukaryota</taxon>
        <taxon>Metazoa</taxon>
        <taxon>Ecdysozoa</taxon>
        <taxon>Arthropoda</taxon>
        <taxon>Hexapoda</taxon>
        <taxon>Insecta</taxon>
        <taxon>Pterygota</taxon>
        <taxon>Neoptera</taxon>
        <taxon>Endopterygota</taxon>
        <taxon>Lepidoptera</taxon>
        <taxon>Glossata</taxon>
        <taxon>Ditrysia</taxon>
        <taxon>Tineoidea</taxon>
        <taxon>Psychidae</taxon>
        <taxon>Oiketicinae</taxon>
        <taxon>Eumeta</taxon>
    </lineage>
</organism>
<evidence type="ECO:0000313" key="3">
    <source>
        <dbReference type="Proteomes" id="UP000299102"/>
    </source>
</evidence>
<proteinExistence type="predicted"/>
<dbReference type="Proteomes" id="UP000299102">
    <property type="component" value="Unassembled WGS sequence"/>
</dbReference>
<evidence type="ECO:0000313" key="2">
    <source>
        <dbReference type="EMBL" id="GBP25765.1"/>
    </source>
</evidence>
<protein>
    <submittedName>
        <fullName evidence="2">Uncharacterized protein</fullName>
    </submittedName>
</protein>
<sequence length="82" mass="8700">MTVSQEAAAVAGAAGRALPHARSAAGLSTLERGARTTRTRVSKQTRTIHQRQGPYTRFSANNRTRLIDGSGAATIPALEVRK</sequence>
<comment type="caution">
    <text evidence="2">The sequence shown here is derived from an EMBL/GenBank/DDBJ whole genome shotgun (WGS) entry which is preliminary data.</text>
</comment>